<evidence type="ECO:0000256" key="6">
    <source>
        <dbReference type="SAM" id="Phobius"/>
    </source>
</evidence>
<feature type="transmembrane region" description="Helical" evidence="6">
    <location>
        <begin position="12"/>
        <end position="35"/>
    </location>
</feature>
<feature type="transmembrane region" description="Helical" evidence="6">
    <location>
        <begin position="135"/>
        <end position="152"/>
    </location>
</feature>
<dbReference type="CDD" id="cd06579">
    <property type="entry name" value="TM_PBP1_transp_AraH_like"/>
    <property type="match status" value="1"/>
</dbReference>
<evidence type="ECO:0000256" key="3">
    <source>
        <dbReference type="ARBA" id="ARBA00022692"/>
    </source>
</evidence>
<dbReference type="EMBL" id="QGQD01000107">
    <property type="protein sequence ID" value="TLC97995.1"/>
    <property type="molecule type" value="Genomic_DNA"/>
</dbReference>
<evidence type="ECO:0000256" key="2">
    <source>
        <dbReference type="ARBA" id="ARBA00022475"/>
    </source>
</evidence>
<organism evidence="7 8">
    <name type="scientific">Robinsoniella peoriensis</name>
    <dbReference type="NCBI Taxonomy" id="180332"/>
    <lineage>
        <taxon>Bacteria</taxon>
        <taxon>Bacillati</taxon>
        <taxon>Bacillota</taxon>
        <taxon>Clostridia</taxon>
        <taxon>Lachnospirales</taxon>
        <taxon>Lachnospiraceae</taxon>
        <taxon>Robinsoniella</taxon>
    </lineage>
</organism>
<accession>A0A4U8Q8A2</accession>
<feature type="transmembrane region" description="Helical" evidence="6">
    <location>
        <begin position="172"/>
        <end position="193"/>
    </location>
</feature>
<evidence type="ECO:0000256" key="1">
    <source>
        <dbReference type="ARBA" id="ARBA00004651"/>
    </source>
</evidence>
<dbReference type="GO" id="GO:0022857">
    <property type="term" value="F:transmembrane transporter activity"/>
    <property type="evidence" value="ECO:0007669"/>
    <property type="project" value="InterPro"/>
</dbReference>
<dbReference type="STRING" id="180332.GCA_000797495_01714"/>
<sequence>MKKLNKISKNQAFWPFVILLAIILFNGIISGGSFFQMKIVDGHLYGRIIDIIRNGSKLMILSIGMTMVLATGGTDISVGSVMAISGAIACSIVSGSILPGVGGNVAIAIILALLAGLLCGLWNGFLVAKIQIQPIVATMILMVAGRGIAQLVTGGKIVTVSSDAYYFINGGYILGIPFPVYLVVILLIIVLLFTKKTAFGLFLESTGCNSVSSKFAGINVDAIKLVVYTCCGIFAALAGLIESASIKGADCNNAGLMIEMDAILAVAIGGTSLSGGRFSIPASIAGALIIQSITTTVYAIGIAPEITQVVKAILVVIICLSQSKEFKETFTRKFSKRKVAKQA</sequence>
<evidence type="ECO:0000256" key="4">
    <source>
        <dbReference type="ARBA" id="ARBA00022989"/>
    </source>
</evidence>
<keyword evidence="4 6" id="KW-1133">Transmembrane helix</keyword>
<feature type="transmembrane region" description="Helical" evidence="6">
    <location>
        <begin position="253"/>
        <end position="273"/>
    </location>
</feature>
<feature type="transmembrane region" description="Helical" evidence="6">
    <location>
        <begin position="222"/>
        <end position="241"/>
    </location>
</feature>
<keyword evidence="8" id="KW-1185">Reference proteome</keyword>
<keyword evidence="2" id="KW-1003">Cell membrane</keyword>
<reference evidence="7 8" key="1">
    <citation type="journal article" date="2019" name="Anaerobe">
        <title>Detection of Robinsoniella peoriensis in multiple bone samples of a trauma patient.</title>
        <authorList>
            <person name="Schrottner P."/>
            <person name="Hartwich K."/>
            <person name="Bunk B."/>
            <person name="Schober I."/>
            <person name="Helbig S."/>
            <person name="Rudolph W.W."/>
            <person name="Gunzer F."/>
        </authorList>
    </citation>
    <scope>NUCLEOTIDE SEQUENCE [LARGE SCALE GENOMIC DNA]</scope>
    <source>
        <strain evidence="7 8">DSM 106044</strain>
    </source>
</reference>
<dbReference type="InterPro" id="IPR001851">
    <property type="entry name" value="ABC_transp_permease"/>
</dbReference>
<proteinExistence type="predicted"/>
<keyword evidence="3 6" id="KW-0812">Transmembrane</keyword>
<protein>
    <submittedName>
        <fullName evidence="7">Inner membrane ABC transporter permease protein YtfT</fullName>
    </submittedName>
</protein>
<name>A0A4U8Q8A2_9FIRM</name>
<dbReference type="PANTHER" id="PTHR32196">
    <property type="entry name" value="ABC TRANSPORTER PERMEASE PROTEIN YPHD-RELATED-RELATED"/>
    <property type="match status" value="1"/>
</dbReference>
<comment type="subcellular location">
    <subcellularLocation>
        <location evidence="1">Cell membrane</location>
        <topology evidence="1">Multi-pass membrane protein</topology>
    </subcellularLocation>
</comment>
<evidence type="ECO:0000256" key="5">
    <source>
        <dbReference type="ARBA" id="ARBA00023136"/>
    </source>
</evidence>
<feature type="transmembrane region" description="Helical" evidence="6">
    <location>
        <begin position="81"/>
        <end position="99"/>
    </location>
</feature>
<dbReference type="OrthoDB" id="9784538at2"/>
<evidence type="ECO:0000313" key="7">
    <source>
        <dbReference type="EMBL" id="TLC97995.1"/>
    </source>
</evidence>
<dbReference type="Proteomes" id="UP000306509">
    <property type="component" value="Unassembled WGS sequence"/>
</dbReference>
<feature type="transmembrane region" description="Helical" evidence="6">
    <location>
        <begin position="280"/>
        <end position="300"/>
    </location>
</feature>
<gene>
    <name evidence="7" type="primary">ytfT_1</name>
    <name evidence="7" type="ORF">DSM106044_05363</name>
</gene>
<evidence type="ECO:0000313" key="8">
    <source>
        <dbReference type="Proteomes" id="UP000306509"/>
    </source>
</evidence>
<dbReference type="Pfam" id="PF02653">
    <property type="entry name" value="BPD_transp_2"/>
    <property type="match status" value="1"/>
</dbReference>
<comment type="caution">
    <text evidence="7">The sequence shown here is derived from an EMBL/GenBank/DDBJ whole genome shotgun (WGS) entry which is preliminary data.</text>
</comment>
<dbReference type="RefSeq" id="WP_027295676.1">
    <property type="nucleotide sequence ID" value="NZ_CABMJZ010000093.1"/>
</dbReference>
<dbReference type="GO" id="GO:0005886">
    <property type="term" value="C:plasma membrane"/>
    <property type="evidence" value="ECO:0007669"/>
    <property type="project" value="UniProtKB-SubCell"/>
</dbReference>
<keyword evidence="5 6" id="KW-0472">Membrane</keyword>
<dbReference type="PANTHER" id="PTHR32196:SF19">
    <property type="entry name" value="GALACTOFURANOSE TRANSPORTER PERMEASE PROTEIN YTFT"/>
    <property type="match status" value="1"/>
</dbReference>
<feature type="transmembrane region" description="Helical" evidence="6">
    <location>
        <begin position="105"/>
        <end position="128"/>
    </location>
</feature>
<dbReference type="AlphaFoldDB" id="A0A4U8Q8A2"/>